<name>A0A0R3VUK8_TAEAS</name>
<evidence type="ECO:0000256" key="2">
    <source>
        <dbReference type="ARBA" id="ARBA00022737"/>
    </source>
</evidence>
<dbReference type="PANTHER" id="PTHR14920:SF0">
    <property type="entry name" value="WD REPEAT DOMAIN 19"/>
    <property type="match status" value="1"/>
</dbReference>
<dbReference type="STRING" id="60517.A0A0R3VUK8"/>
<keyword evidence="2" id="KW-0677">Repeat</keyword>
<organism evidence="4">
    <name type="scientific">Taenia asiatica</name>
    <name type="common">Asian tapeworm</name>
    <dbReference type="NCBI Taxonomy" id="60517"/>
    <lineage>
        <taxon>Eukaryota</taxon>
        <taxon>Metazoa</taxon>
        <taxon>Spiralia</taxon>
        <taxon>Lophotrochozoa</taxon>
        <taxon>Platyhelminthes</taxon>
        <taxon>Cestoda</taxon>
        <taxon>Eucestoda</taxon>
        <taxon>Cyclophyllidea</taxon>
        <taxon>Taeniidae</taxon>
        <taxon>Taenia</taxon>
    </lineage>
</organism>
<evidence type="ECO:0000259" key="3">
    <source>
        <dbReference type="Pfam" id="PF23389"/>
    </source>
</evidence>
<evidence type="ECO:0000256" key="1">
    <source>
        <dbReference type="ARBA" id="ARBA00022574"/>
    </source>
</evidence>
<proteinExistence type="predicted"/>
<reference evidence="4" key="1">
    <citation type="submission" date="2017-02" db="UniProtKB">
        <authorList>
            <consortium name="WormBaseParasite"/>
        </authorList>
    </citation>
    <scope>IDENTIFICATION</scope>
</reference>
<dbReference type="GO" id="GO:0060271">
    <property type="term" value="P:cilium assembly"/>
    <property type="evidence" value="ECO:0007669"/>
    <property type="project" value="TreeGrafter"/>
</dbReference>
<dbReference type="InterPro" id="IPR057855">
    <property type="entry name" value="Beta-prop_WDR19_1st"/>
</dbReference>
<dbReference type="WBParaSite" id="TASK_0000101301-mRNA-1">
    <property type="protein sequence ID" value="TASK_0000101301-mRNA-1"/>
    <property type="gene ID" value="TASK_0000101301"/>
</dbReference>
<dbReference type="InterPro" id="IPR015943">
    <property type="entry name" value="WD40/YVTN_repeat-like_dom_sf"/>
</dbReference>
<accession>A0A0R3VUK8</accession>
<dbReference type="Gene3D" id="2.130.10.10">
    <property type="entry name" value="YVTN repeat-like/Quinoprotein amine dehydrogenase"/>
    <property type="match status" value="1"/>
</dbReference>
<dbReference type="SUPFAM" id="SSF50978">
    <property type="entry name" value="WD40 repeat-like"/>
    <property type="match status" value="1"/>
</dbReference>
<sequence length="223" mass="24924">LDWERNGQVLAIIDDQTHYVYVWEAHSLKMTNKIVGTSSNEYRENLSTIAWSKVDERFAIGTSKGNMLICDWTTKKKYPVLGVHTRRILGVVWSFTGLLATIGEDKVLSLSSIDGDLIKQVKLDGLPKDVSFVRTSLSKFGHNEDNAISCIVNQTQLLIWKFHEDTVPISYNFDDSCGSLVAHAWQDMENIIVGFSEGSIALISMSGPDAGKVFTDSFVIFNK</sequence>
<keyword evidence="1" id="KW-0853">WD repeat</keyword>
<feature type="domain" description="WDR19 first beta-propeller" evidence="3">
    <location>
        <begin position="1"/>
        <end position="211"/>
    </location>
</feature>
<dbReference type="GO" id="GO:0030991">
    <property type="term" value="C:intraciliary transport particle A"/>
    <property type="evidence" value="ECO:0007669"/>
    <property type="project" value="TreeGrafter"/>
</dbReference>
<protein>
    <submittedName>
        <fullName evidence="4">ANAPC4_WD40 domain-containing protein</fullName>
    </submittedName>
</protein>
<dbReference type="GO" id="GO:0035721">
    <property type="term" value="P:intraciliary retrograde transport"/>
    <property type="evidence" value="ECO:0007669"/>
    <property type="project" value="InterPro"/>
</dbReference>
<dbReference type="GO" id="GO:0005929">
    <property type="term" value="C:cilium"/>
    <property type="evidence" value="ECO:0007669"/>
    <property type="project" value="TreeGrafter"/>
</dbReference>
<evidence type="ECO:0000313" key="4">
    <source>
        <dbReference type="WBParaSite" id="TASK_0000101301-mRNA-1"/>
    </source>
</evidence>
<dbReference type="AlphaFoldDB" id="A0A0R3VUK8"/>
<dbReference type="InterPro" id="IPR040379">
    <property type="entry name" value="WDR19/dyf-2"/>
</dbReference>
<dbReference type="InterPro" id="IPR036322">
    <property type="entry name" value="WD40_repeat_dom_sf"/>
</dbReference>
<dbReference type="PANTHER" id="PTHR14920">
    <property type="entry name" value="OSMOTIC AVOIDANCE ABNORMAL PROTEIN 1/WD REPEAT MEMBRANE PROTEIN"/>
    <property type="match status" value="1"/>
</dbReference>
<dbReference type="Pfam" id="PF23389">
    <property type="entry name" value="Beta-prop_WDR19_1st"/>
    <property type="match status" value="1"/>
</dbReference>